<keyword evidence="2" id="KW-0378">Hydrolase</keyword>
<evidence type="ECO:0000256" key="2">
    <source>
        <dbReference type="RuleBase" id="RU361163"/>
    </source>
</evidence>
<keyword evidence="2" id="KW-0624">Polysaccharide degradation</keyword>
<dbReference type="EMBL" id="JAACJM010000064">
    <property type="protein sequence ID" value="KAF5353156.1"/>
    <property type="molecule type" value="Genomic_DNA"/>
</dbReference>
<comment type="similarity">
    <text evidence="1 2">Belongs to the glycosyl hydrolase 12 (cellulase H) family.</text>
</comment>
<keyword evidence="2" id="KW-0119">Carbohydrate metabolism</keyword>
<dbReference type="OrthoDB" id="89349at2759"/>
<evidence type="ECO:0000256" key="1">
    <source>
        <dbReference type="ARBA" id="ARBA00005519"/>
    </source>
</evidence>
<evidence type="ECO:0008006" key="6">
    <source>
        <dbReference type="Google" id="ProtNLM"/>
    </source>
</evidence>
<keyword evidence="2" id="KW-0326">Glycosidase</keyword>
<gene>
    <name evidence="4" type="ORF">D9758_008717</name>
</gene>
<evidence type="ECO:0000256" key="3">
    <source>
        <dbReference type="SAM" id="SignalP"/>
    </source>
</evidence>
<dbReference type="InterPro" id="IPR013320">
    <property type="entry name" value="ConA-like_dom_sf"/>
</dbReference>
<dbReference type="AlphaFoldDB" id="A0A8H5FXU1"/>
<proteinExistence type="inferred from homology"/>
<feature type="chain" id="PRO_5034788738" description="Glycoside hydrolase family 12 protein" evidence="3">
    <location>
        <begin position="19"/>
        <end position="235"/>
    </location>
</feature>
<dbReference type="PANTHER" id="PTHR34002:SF9">
    <property type="entry name" value="XYLOGLUCAN-SPECIFIC ENDO-BETA-1,4-GLUCANASE A"/>
    <property type="match status" value="1"/>
</dbReference>
<dbReference type="GO" id="GO:0000272">
    <property type="term" value="P:polysaccharide catabolic process"/>
    <property type="evidence" value="ECO:0007669"/>
    <property type="project" value="UniProtKB-KW"/>
</dbReference>
<dbReference type="Proteomes" id="UP000559256">
    <property type="component" value="Unassembled WGS sequence"/>
</dbReference>
<evidence type="ECO:0000313" key="5">
    <source>
        <dbReference type="Proteomes" id="UP000559256"/>
    </source>
</evidence>
<protein>
    <recommendedName>
        <fullName evidence="6">Glycoside hydrolase family 12 protein</fullName>
    </recommendedName>
</protein>
<evidence type="ECO:0000313" key="4">
    <source>
        <dbReference type="EMBL" id="KAF5353156.1"/>
    </source>
</evidence>
<dbReference type="Gene3D" id="2.60.120.180">
    <property type="match status" value="1"/>
</dbReference>
<dbReference type="PANTHER" id="PTHR34002">
    <property type="entry name" value="BLR1656 PROTEIN"/>
    <property type="match status" value="1"/>
</dbReference>
<feature type="signal peptide" evidence="3">
    <location>
        <begin position="1"/>
        <end position="18"/>
    </location>
</feature>
<reference evidence="4 5" key="1">
    <citation type="journal article" date="2020" name="ISME J.">
        <title>Uncovering the hidden diversity of litter-decomposition mechanisms in mushroom-forming fungi.</title>
        <authorList>
            <person name="Floudas D."/>
            <person name="Bentzer J."/>
            <person name="Ahren D."/>
            <person name="Johansson T."/>
            <person name="Persson P."/>
            <person name="Tunlid A."/>
        </authorList>
    </citation>
    <scope>NUCLEOTIDE SEQUENCE [LARGE SCALE GENOMIC DNA]</scope>
    <source>
        <strain evidence="4 5">CBS 291.85</strain>
    </source>
</reference>
<comment type="caution">
    <text evidence="4">The sequence shown here is derived from an EMBL/GenBank/DDBJ whole genome shotgun (WGS) entry which is preliminary data.</text>
</comment>
<accession>A0A8H5FXU1</accession>
<organism evidence="4 5">
    <name type="scientific">Tetrapyrgos nigripes</name>
    <dbReference type="NCBI Taxonomy" id="182062"/>
    <lineage>
        <taxon>Eukaryota</taxon>
        <taxon>Fungi</taxon>
        <taxon>Dikarya</taxon>
        <taxon>Basidiomycota</taxon>
        <taxon>Agaricomycotina</taxon>
        <taxon>Agaricomycetes</taxon>
        <taxon>Agaricomycetidae</taxon>
        <taxon>Agaricales</taxon>
        <taxon>Marasmiineae</taxon>
        <taxon>Marasmiaceae</taxon>
        <taxon>Tetrapyrgos</taxon>
    </lineage>
</organism>
<dbReference type="InterPro" id="IPR013319">
    <property type="entry name" value="GH11/12"/>
</dbReference>
<name>A0A8H5FXU1_9AGAR</name>
<dbReference type="InterPro" id="IPR002594">
    <property type="entry name" value="GH12"/>
</dbReference>
<dbReference type="GO" id="GO:0008810">
    <property type="term" value="F:cellulase activity"/>
    <property type="evidence" value="ECO:0007669"/>
    <property type="project" value="InterPro"/>
</dbReference>
<keyword evidence="5" id="KW-1185">Reference proteome</keyword>
<keyword evidence="3" id="KW-0732">Signal</keyword>
<dbReference type="Pfam" id="PF01670">
    <property type="entry name" value="Glyco_hydro_12"/>
    <property type="match status" value="1"/>
</dbReference>
<dbReference type="SUPFAM" id="SSF49899">
    <property type="entry name" value="Concanavalin A-like lectins/glucanases"/>
    <property type="match status" value="1"/>
</dbReference>
<sequence length="235" mass="24945">MFFKVSSVLAVTAVSVLASPVQEIEKRAVLTGQFATESVANGRFILENNLWNQDAATSGSQSSEVAATNGNAITWYTTYNWVGGPGQVKSYANLDLRIGLGQPISSISSIPTTWDWSYSSASSGLIADVSYDLWLSNVANSGGVSSTSTFEIMIWLSTRGGADPAGSQIGTANIGGVTWQLFQGTVLTWTVFSFVAPSEITNFNADLLPFLSKRSLPIIQNNSFSASPAGVKFCT</sequence>